<keyword evidence="4" id="KW-1185">Reference proteome</keyword>
<sequence>MLCAIYKSLKQDGMYLYVEKRDQFDAIPDELRQMFGKPQFVMLFNLSGDKPLKRADNREVLQTIQTQGYYFQLPSPPENLHKIFIAEQQARLQGNG</sequence>
<organism evidence="3 4">
    <name type="scientific">Vespertiliibacter pulmonis</name>
    <dbReference type="NCBI Taxonomy" id="1443036"/>
    <lineage>
        <taxon>Bacteria</taxon>
        <taxon>Pseudomonadati</taxon>
        <taxon>Pseudomonadota</taxon>
        <taxon>Gammaproteobacteria</taxon>
        <taxon>Pasteurellales</taxon>
        <taxon>Pasteurellaceae</taxon>
        <taxon>Vespertiliibacter</taxon>
    </lineage>
</organism>
<proteinExistence type="inferred from homology"/>
<dbReference type="Pfam" id="PF05166">
    <property type="entry name" value="YcgL"/>
    <property type="match status" value="1"/>
</dbReference>
<dbReference type="SUPFAM" id="SSF160191">
    <property type="entry name" value="YcgL-like"/>
    <property type="match status" value="1"/>
</dbReference>
<evidence type="ECO:0000256" key="1">
    <source>
        <dbReference type="HAMAP-Rule" id="MF_01866"/>
    </source>
</evidence>
<dbReference type="InterPro" id="IPR027354">
    <property type="entry name" value="YcgL_dom"/>
</dbReference>
<evidence type="ECO:0000313" key="3">
    <source>
        <dbReference type="EMBL" id="RPE85986.1"/>
    </source>
</evidence>
<reference evidence="3 4" key="1">
    <citation type="submission" date="2018-11" db="EMBL/GenBank/DDBJ databases">
        <title>Genomic Encyclopedia of Type Strains, Phase IV (KMG-IV): sequencing the most valuable type-strain genomes for metagenomic binning, comparative biology and taxonomic classification.</title>
        <authorList>
            <person name="Goeker M."/>
        </authorList>
    </citation>
    <scope>NUCLEOTIDE SEQUENCE [LARGE SCALE GENOMIC DNA]</scope>
    <source>
        <strain evidence="3 4">DSM 27238</strain>
    </source>
</reference>
<feature type="domain" description="YcgL" evidence="2">
    <location>
        <begin position="1"/>
        <end position="85"/>
    </location>
</feature>
<dbReference type="Gene3D" id="3.10.510.20">
    <property type="entry name" value="YcgL domain"/>
    <property type="match status" value="1"/>
</dbReference>
<name>A0A3N4VSA5_9PAST</name>
<dbReference type="Proteomes" id="UP000281691">
    <property type="component" value="Unassembled WGS sequence"/>
</dbReference>
<dbReference type="PANTHER" id="PTHR38109:SF1">
    <property type="entry name" value="PROTEIN YCGL"/>
    <property type="match status" value="1"/>
</dbReference>
<dbReference type="InterPro" id="IPR038068">
    <property type="entry name" value="YcgL-like_sf"/>
</dbReference>
<evidence type="ECO:0000313" key="4">
    <source>
        <dbReference type="Proteomes" id="UP000281691"/>
    </source>
</evidence>
<accession>A0A3N4VSA5</accession>
<dbReference type="PANTHER" id="PTHR38109">
    <property type="entry name" value="PROTEIN YCGL"/>
    <property type="match status" value="1"/>
</dbReference>
<dbReference type="EMBL" id="RKQP01000001">
    <property type="protein sequence ID" value="RPE85986.1"/>
    <property type="molecule type" value="Genomic_DNA"/>
</dbReference>
<evidence type="ECO:0000259" key="2">
    <source>
        <dbReference type="PROSITE" id="PS51648"/>
    </source>
</evidence>
<gene>
    <name evidence="3" type="ORF">EDC46_0376</name>
</gene>
<dbReference type="PROSITE" id="PS51648">
    <property type="entry name" value="YCGL"/>
    <property type="match status" value="1"/>
</dbReference>
<dbReference type="RefSeq" id="WP_124210557.1">
    <property type="nucleotide sequence ID" value="NZ_CP016615.1"/>
</dbReference>
<comment type="caution">
    <text evidence="3">The sequence shown here is derived from an EMBL/GenBank/DDBJ whole genome shotgun (WGS) entry which is preliminary data.</text>
</comment>
<dbReference type="HAMAP" id="MF_01866">
    <property type="entry name" value="UPF0745"/>
    <property type="match status" value="1"/>
</dbReference>
<dbReference type="AlphaFoldDB" id="A0A3N4VSA5"/>
<protein>
    <recommendedName>
        <fullName evidence="1">YcgL domain-containing protein EDC46_0376</fullName>
    </recommendedName>
</protein>
<dbReference type="OrthoDB" id="7062382at2"/>